<comment type="subcellular location">
    <subcellularLocation>
        <location evidence="9">Cytoplasm</location>
    </subcellularLocation>
</comment>
<evidence type="ECO:0000256" key="1">
    <source>
        <dbReference type="ARBA" id="ARBA00003314"/>
    </source>
</evidence>
<evidence type="ECO:0000256" key="7">
    <source>
        <dbReference type="ARBA" id="ARBA00023146"/>
    </source>
</evidence>
<dbReference type="InterPro" id="IPR014729">
    <property type="entry name" value="Rossmann-like_a/b/a_fold"/>
</dbReference>
<dbReference type="GO" id="GO:0016874">
    <property type="term" value="F:ligase activity"/>
    <property type="evidence" value="ECO:0007669"/>
    <property type="project" value="UniProtKB-KW"/>
</dbReference>
<dbReference type="PRINTS" id="PR01041">
    <property type="entry name" value="TRNASYNTHMET"/>
</dbReference>
<dbReference type="Proteomes" id="UP001501676">
    <property type="component" value="Unassembled WGS sequence"/>
</dbReference>
<dbReference type="CDD" id="cd00814">
    <property type="entry name" value="MetRS_core"/>
    <property type="match status" value="1"/>
</dbReference>
<keyword evidence="9" id="KW-0862">Zinc</keyword>
<evidence type="ECO:0000256" key="5">
    <source>
        <dbReference type="ARBA" id="ARBA00022840"/>
    </source>
</evidence>
<organism evidence="12 13">
    <name type="scientific">Cryptosporangium minutisporangium</name>
    <dbReference type="NCBI Taxonomy" id="113569"/>
    <lineage>
        <taxon>Bacteria</taxon>
        <taxon>Bacillati</taxon>
        <taxon>Actinomycetota</taxon>
        <taxon>Actinomycetes</taxon>
        <taxon>Cryptosporangiales</taxon>
        <taxon>Cryptosporangiaceae</taxon>
        <taxon>Cryptosporangium</taxon>
    </lineage>
</organism>
<dbReference type="NCBIfam" id="TIGR00398">
    <property type="entry name" value="metG"/>
    <property type="match status" value="1"/>
</dbReference>
<feature type="binding site" evidence="9">
    <location>
        <position position="147"/>
    </location>
    <ligand>
        <name>Zn(2+)</name>
        <dbReference type="ChEBI" id="CHEBI:29105"/>
    </ligand>
</feature>
<comment type="caution">
    <text evidence="12">The sequence shown here is derived from an EMBL/GenBank/DDBJ whole genome shotgun (WGS) entry which is preliminary data.</text>
</comment>
<keyword evidence="9" id="KW-0963">Cytoplasm</keyword>
<feature type="short sequence motif" description="'HIGH' region" evidence="9">
    <location>
        <begin position="12"/>
        <end position="22"/>
    </location>
</feature>
<evidence type="ECO:0000256" key="9">
    <source>
        <dbReference type="HAMAP-Rule" id="MF_00098"/>
    </source>
</evidence>
<dbReference type="PANTHER" id="PTHR45765">
    <property type="entry name" value="METHIONINE--TRNA LIGASE"/>
    <property type="match status" value="1"/>
</dbReference>
<evidence type="ECO:0000313" key="12">
    <source>
        <dbReference type="EMBL" id="GAA3397476.1"/>
    </source>
</evidence>
<feature type="domain" description="Methionyl-tRNA synthetase anticodon-binding" evidence="11">
    <location>
        <begin position="422"/>
        <end position="525"/>
    </location>
</feature>
<proteinExistence type="inferred from homology"/>
<dbReference type="Pfam" id="PF09334">
    <property type="entry name" value="tRNA-synt_1g"/>
    <property type="match status" value="1"/>
</dbReference>
<keyword evidence="5 9" id="KW-0067">ATP-binding</keyword>
<comment type="subunit">
    <text evidence="9">Monomer.</text>
</comment>
<keyword evidence="9" id="KW-0479">Metal-binding</keyword>
<feature type="binding site" evidence="9">
    <location>
        <position position="351"/>
    </location>
    <ligand>
        <name>ATP</name>
        <dbReference type="ChEBI" id="CHEBI:30616"/>
    </ligand>
</feature>
<comment type="cofactor">
    <cofactor evidence="9">
        <name>Zn(2+)</name>
        <dbReference type="ChEBI" id="CHEBI:29105"/>
    </cofactor>
    <text evidence="9">Binds 1 zinc ion per subunit.</text>
</comment>
<dbReference type="Gene3D" id="3.40.50.620">
    <property type="entry name" value="HUPs"/>
    <property type="match status" value="1"/>
</dbReference>
<evidence type="ECO:0000313" key="13">
    <source>
        <dbReference type="Proteomes" id="UP001501676"/>
    </source>
</evidence>
<dbReference type="InterPro" id="IPR009080">
    <property type="entry name" value="tRNAsynth_Ia_anticodon-bd"/>
</dbReference>
<dbReference type="SUPFAM" id="SSF52374">
    <property type="entry name" value="Nucleotidylyl transferase"/>
    <property type="match status" value="1"/>
</dbReference>
<feature type="short sequence motif" description="'KMSKS' region" evidence="9">
    <location>
        <begin position="348"/>
        <end position="352"/>
    </location>
</feature>
<dbReference type="Gene3D" id="2.20.28.20">
    <property type="entry name" value="Methionyl-tRNA synthetase, Zn-domain"/>
    <property type="match status" value="1"/>
</dbReference>
<sequence length="596" mass="65992">MTRHILTAVAWPYANGPRHIGHVSGFGVPSDVFSRYQRMAGNKVLMVSGTDEHGTPILVQAEQEGVSPRELADRYNRVIVDDLTGLGLSYDLFTRTTTRNHYAVAQELFKTLHRNGYLIPKATKGAISPSTGRTLPDRFIEGTCPICGYPSARGDQCDNCGNQLDPTDLIDPRSKINGETPQFVETEHFFLDLPALAEALGSWLQTRTDWRPNVLKFSLNLLDDIKPRAMTRDIDWGVPVPLPGWENNPSKRLYVWFDAVIGYLSASVEWARRSGEPDAWKSWWCNPEASSFYFMGKDNITFHSQIWPAELLGYDGRGSRGGSPGEFGTLELPTEVVSSEFLTMEGKKFSSSRRVVIYVNDFLSRYDADALRYFIAAAGPENQDTDFTWTEFRRRNNDELVAGWGNLVNRSISLAAKNVGAVPTPGTLTEADAALLDSSKAAFASVGALLERSRFKAAIGEAMRVVGDANKYLSDQAPWTLKDPSTHERRDTVLYTALQVVDDCKALLTPFLPHSAQKVHELLGETGVWSGSPEVREVSEEGGPDYPVISGDYAAASARWVSRPIEVGRPLAPPKPVFKKLDESIVEEELARLGDS</sequence>
<evidence type="ECO:0000256" key="3">
    <source>
        <dbReference type="ARBA" id="ARBA00022598"/>
    </source>
</evidence>
<feature type="domain" description="Methionyl/Leucyl tRNA synthetase" evidence="10">
    <location>
        <begin position="6"/>
        <end position="411"/>
    </location>
</feature>
<dbReference type="Gene3D" id="1.10.730.10">
    <property type="entry name" value="Isoleucyl-tRNA Synthetase, Domain 1"/>
    <property type="match status" value="1"/>
</dbReference>
<dbReference type="InterPro" id="IPR033911">
    <property type="entry name" value="MetRS_core"/>
</dbReference>
<dbReference type="PANTHER" id="PTHR45765:SF1">
    <property type="entry name" value="METHIONINE--TRNA LIGASE, CYTOPLASMIC"/>
    <property type="match status" value="1"/>
</dbReference>
<dbReference type="SUPFAM" id="SSF47323">
    <property type="entry name" value="Anticodon-binding domain of a subclass of class I aminoacyl-tRNA synthetases"/>
    <property type="match status" value="1"/>
</dbReference>
<comment type="similarity">
    <text evidence="2 9">Belongs to the class-I aminoacyl-tRNA synthetase family. MetG type 1 subfamily.</text>
</comment>
<keyword evidence="3 9" id="KW-0436">Ligase</keyword>
<comment type="function">
    <text evidence="1 9">Is required not only for elongation of protein synthesis but also for the initiation of all mRNA translation through initiator tRNA(fMet) aminoacylation.</text>
</comment>
<reference evidence="13" key="1">
    <citation type="journal article" date="2019" name="Int. J. Syst. Evol. Microbiol.">
        <title>The Global Catalogue of Microorganisms (GCM) 10K type strain sequencing project: providing services to taxonomists for standard genome sequencing and annotation.</title>
        <authorList>
            <consortium name="The Broad Institute Genomics Platform"/>
            <consortium name="The Broad Institute Genome Sequencing Center for Infectious Disease"/>
            <person name="Wu L."/>
            <person name="Ma J."/>
        </authorList>
    </citation>
    <scope>NUCLEOTIDE SEQUENCE [LARGE SCALE GENOMIC DNA]</scope>
    <source>
        <strain evidence="13">JCM 9458</strain>
    </source>
</reference>
<keyword evidence="7 9" id="KW-0030">Aminoacyl-tRNA synthetase</keyword>
<protein>
    <recommendedName>
        <fullName evidence="9">Methionine--tRNA ligase</fullName>
        <ecNumber evidence="9">6.1.1.10</ecNumber>
    </recommendedName>
    <alternativeName>
        <fullName evidence="9">Methionyl-tRNA synthetase</fullName>
        <shortName evidence="9">MetRS</shortName>
    </alternativeName>
</protein>
<dbReference type="Pfam" id="PF19303">
    <property type="entry name" value="Anticodon_3"/>
    <property type="match status" value="1"/>
</dbReference>
<accession>A0ABP6TC07</accession>
<dbReference type="InterPro" id="IPR041872">
    <property type="entry name" value="Anticodon_Met"/>
</dbReference>
<evidence type="ECO:0000259" key="10">
    <source>
        <dbReference type="Pfam" id="PF09334"/>
    </source>
</evidence>
<dbReference type="SUPFAM" id="SSF57770">
    <property type="entry name" value="Methionyl-tRNA synthetase (MetRS), Zn-domain"/>
    <property type="match status" value="1"/>
</dbReference>
<evidence type="ECO:0000256" key="8">
    <source>
        <dbReference type="ARBA" id="ARBA00047364"/>
    </source>
</evidence>
<feature type="binding site" evidence="9">
    <location>
        <position position="157"/>
    </location>
    <ligand>
        <name>Zn(2+)</name>
        <dbReference type="ChEBI" id="CHEBI:29105"/>
    </ligand>
</feature>
<dbReference type="EMBL" id="BAAAYN010000066">
    <property type="protein sequence ID" value="GAA3397476.1"/>
    <property type="molecule type" value="Genomic_DNA"/>
</dbReference>
<dbReference type="CDD" id="cd07957">
    <property type="entry name" value="Anticodon_Ia_Met"/>
    <property type="match status" value="1"/>
</dbReference>
<evidence type="ECO:0000259" key="11">
    <source>
        <dbReference type="Pfam" id="PF19303"/>
    </source>
</evidence>
<name>A0ABP6TC07_9ACTN</name>
<dbReference type="InterPro" id="IPR015413">
    <property type="entry name" value="Methionyl/Leucyl_tRNA_Synth"/>
</dbReference>
<dbReference type="InterPro" id="IPR029038">
    <property type="entry name" value="MetRS_Zn"/>
</dbReference>
<dbReference type="EC" id="6.1.1.10" evidence="9"/>
<keyword evidence="6 9" id="KW-0648">Protein biosynthesis</keyword>
<evidence type="ECO:0000256" key="6">
    <source>
        <dbReference type="ARBA" id="ARBA00022917"/>
    </source>
</evidence>
<dbReference type="RefSeq" id="WP_345733338.1">
    <property type="nucleotide sequence ID" value="NZ_BAAAYN010000066.1"/>
</dbReference>
<evidence type="ECO:0000256" key="4">
    <source>
        <dbReference type="ARBA" id="ARBA00022741"/>
    </source>
</evidence>
<feature type="binding site" evidence="9">
    <location>
        <position position="144"/>
    </location>
    <ligand>
        <name>Zn(2+)</name>
        <dbReference type="ChEBI" id="CHEBI:29105"/>
    </ligand>
</feature>
<keyword evidence="13" id="KW-1185">Reference proteome</keyword>
<feature type="binding site" evidence="9">
    <location>
        <position position="160"/>
    </location>
    <ligand>
        <name>Zn(2+)</name>
        <dbReference type="ChEBI" id="CHEBI:29105"/>
    </ligand>
</feature>
<dbReference type="InterPro" id="IPR014758">
    <property type="entry name" value="Met-tRNA_synth"/>
</dbReference>
<dbReference type="HAMAP" id="MF_00098">
    <property type="entry name" value="Met_tRNA_synth_type1"/>
    <property type="match status" value="1"/>
</dbReference>
<comment type="catalytic activity">
    <reaction evidence="8 9">
        <text>tRNA(Met) + L-methionine + ATP = L-methionyl-tRNA(Met) + AMP + diphosphate</text>
        <dbReference type="Rhea" id="RHEA:13481"/>
        <dbReference type="Rhea" id="RHEA-COMP:9667"/>
        <dbReference type="Rhea" id="RHEA-COMP:9698"/>
        <dbReference type="ChEBI" id="CHEBI:30616"/>
        <dbReference type="ChEBI" id="CHEBI:33019"/>
        <dbReference type="ChEBI" id="CHEBI:57844"/>
        <dbReference type="ChEBI" id="CHEBI:78442"/>
        <dbReference type="ChEBI" id="CHEBI:78530"/>
        <dbReference type="ChEBI" id="CHEBI:456215"/>
        <dbReference type="EC" id="6.1.1.10"/>
    </reaction>
</comment>
<dbReference type="InterPro" id="IPR023458">
    <property type="entry name" value="Met-tRNA_ligase_1"/>
</dbReference>
<evidence type="ECO:0000256" key="2">
    <source>
        <dbReference type="ARBA" id="ARBA00008258"/>
    </source>
</evidence>
<keyword evidence="4 9" id="KW-0547">Nucleotide-binding</keyword>
<gene>
    <name evidence="9 12" type="primary">metG</name>
    <name evidence="12" type="ORF">GCM10020369_77820</name>
</gene>